<dbReference type="Proteomes" id="UP001157502">
    <property type="component" value="Chromosome 2"/>
</dbReference>
<reference evidence="1" key="1">
    <citation type="submission" date="2021-05" db="EMBL/GenBank/DDBJ databases">
        <authorList>
            <person name="Pan Q."/>
            <person name="Jouanno E."/>
            <person name="Zahm M."/>
            <person name="Klopp C."/>
            <person name="Cabau C."/>
            <person name="Louis A."/>
            <person name="Berthelot C."/>
            <person name="Parey E."/>
            <person name="Roest Crollius H."/>
            <person name="Montfort J."/>
            <person name="Robinson-Rechavi M."/>
            <person name="Bouchez O."/>
            <person name="Lampietro C."/>
            <person name="Lopez Roques C."/>
            <person name="Donnadieu C."/>
            <person name="Postlethwait J."/>
            <person name="Bobe J."/>
            <person name="Dillon D."/>
            <person name="Chandos A."/>
            <person name="von Hippel F."/>
            <person name="Guiguen Y."/>
        </authorList>
    </citation>
    <scope>NUCLEOTIDE SEQUENCE</scope>
    <source>
        <strain evidence="1">YG-Jan2019</strain>
    </source>
</reference>
<comment type="caution">
    <text evidence="1">The sequence shown here is derived from an EMBL/GenBank/DDBJ whole genome shotgun (WGS) entry which is preliminary data.</text>
</comment>
<keyword evidence="2" id="KW-1185">Reference proteome</keyword>
<evidence type="ECO:0000313" key="2">
    <source>
        <dbReference type="Proteomes" id="UP001157502"/>
    </source>
</evidence>
<protein>
    <submittedName>
        <fullName evidence="1">Uncharacterized protein</fullName>
    </submittedName>
</protein>
<name>A0ACC2HGQ7_DALPE</name>
<proteinExistence type="predicted"/>
<accession>A0ACC2HGQ7</accession>
<organism evidence="1 2">
    <name type="scientific">Dallia pectoralis</name>
    <name type="common">Alaska blackfish</name>
    <dbReference type="NCBI Taxonomy" id="75939"/>
    <lineage>
        <taxon>Eukaryota</taxon>
        <taxon>Metazoa</taxon>
        <taxon>Chordata</taxon>
        <taxon>Craniata</taxon>
        <taxon>Vertebrata</taxon>
        <taxon>Euteleostomi</taxon>
        <taxon>Actinopterygii</taxon>
        <taxon>Neopterygii</taxon>
        <taxon>Teleostei</taxon>
        <taxon>Protacanthopterygii</taxon>
        <taxon>Esociformes</taxon>
        <taxon>Umbridae</taxon>
        <taxon>Dallia</taxon>
    </lineage>
</organism>
<sequence>MAVQETAAQLSMALKVQEYPTLKVPYETLNKRFRAAQKNIDRETSHVTMVVAELEKTLSSFPVVDSVVSLLDGVVEKLSALKRKAAESIQAEDESAKLCKRRIEHLKEHSSDQPAGVNVWKKKRMDRMMVEHLLRCGYYNTAVKLAQQSGIEDLVNIEMFLTAKEVEESLERQETATCLAWCHDNKSRLRKMKSCLEFSLRIQEFIELIRQNKRMDAVRHARKHFSQAEGGQLDEVRQVMGMLAFPSDTHISPYKDLLDPARWKMLIQQFRYDNYRLHQLGNNSVFTITLQAGLSAIKTPQCYKEDGTSKNPDCPVCSKSLNKLAQPLPMAHCANSRLVCKISGEVMNENNPPMMLPNGYVYGYNSLLSIRQDDKVICPRTKEVFNFSQAEKVYIIRASSSNGNAPPHHVTVSNSPHCPPTDVLLSLSWHIYVASYGRRMDHAQRDKLSELVEDLTTSGEPQLNAKKLTEVKKICKVSVDYIEHFYHLIMTQLAKDHAEIRLSAFQMVSELFTRSHHFRVLLVNNFQEFLDLTVETDSDEPLPPPKEVARKLKMLAIQTVQQWQDTYGKAYKKLALGYHFLKQVKKVDFHDIQARTLAERQREEEKKNRLDRIYKEKVEKATKEMEDASEEIEQCLTEIQNCTKLLLPTEFDIGDLETPTPDKTSTASVLTLPNGKAFTSSDMNDQPCCSKDLGDEMTNEVEDCSEEDEDDMEGLVDEDAFIRNTGLISHKYSLDLNFSTDLKLKETEENEAVVNIMKDLHKLISTKYLPSVQSWVQVFTKAGVPEPILRRALDLKESLDRALLIHKDLHIDYKARQRRVMKAQEDSEDDDDDDFEEVPEKEGFEPHIPDHLRAEYGLDTSPSTSMAGIMSAQKPPPPAASHILSRPRNRNRDEEQDPTCAAATLRLFKQRLPQAPCSRSGGVTASGVCLDPSNQANDPSGDRKKAPVIPFGLDLHYWGKEQPTAGKIIKNTSQHQFWVPIEVEEEVENKEIAAQMKSRYITFAGRFEPVVHRCKAPMPNGSLCERQDRVKCPFHGQIIPRDDLGNPTNPEDAARLEREEWKRREEQPDWRDPELMRDIELATGEDLGSSKTFGKFKKGKGKGKKKKYPNLSDLKKSTNTSRSRLEKKVFNPSSVRRVTDVMNKMDKLKHAKFANQFNYALN</sequence>
<dbReference type="EMBL" id="CM055729">
    <property type="protein sequence ID" value="KAJ8015176.1"/>
    <property type="molecule type" value="Genomic_DNA"/>
</dbReference>
<gene>
    <name evidence="1" type="ORF">DPEC_G00023420</name>
</gene>
<evidence type="ECO:0000313" key="1">
    <source>
        <dbReference type="EMBL" id="KAJ8015176.1"/>
    </source>
</evidence>